<dbReference type="RefSeq" id="XP_067820585.1">
    <property type="nucleotide sequence ID" value="XM_067962740.1"/>
</dbReference>
<dbReference type="EMBL" id="SHOA02000004">
    <property type="protein sequence ID" value="TDH71086.1"/>
    <property type="molecule type" value="Genomic_DNA"/>
</dbReference>
<organism evidence="1 2">
    <name type="scientific">Bremia lactucae</name>
    <name type="common">Lettuce downy mildew</name>
    <dbReference type="NCBI Taxonomy" id="4779"/>
    <lineage>
        <taxon>Eukaryota</taxon>
        <taxon>Sar</taxon>
        <taxon>Stramenopiles</taxon>
        <taxon>Oomycota</taxon>
        <taxon>Peronosporomycetes</taxon>
        <taxon>Peronosporales</taxon>
        <taxon>Peronosporaceae</taxon>
        <taxon>Bremia</taxon>
    </lineage>
</organism>
<proteinExistence type="predicted"/>
<evidence type="ECO:0000313" key="1">
    <source>
        <dbReference type="EMBL" id="TDH71086.1"/>
    </source>
</evidence>
<gene>
    <name evidence="1" type="ORF">CCR75_004654</name>
</gene>
<sequence length="181" mass="20016">MQSFSFPFRCWHNNIGTAGKNRPQLNNSAGNIRKTLFADRTKPKNVSVGGFVSTSILQSRASEWKASSFKKCKRTSAGAGVLDGSIALPAFIQRENEGDTAILSNKKELQVVSLMDQLRQPQLFNTATQHQPINTTTNGNHGFSSRAQKILSAVRSRDGKSFKSVKPKKINMMQFMNPAKK</sequence>
<dbReference type="KEGG" id="blac:94348411"/>
<reference evidence="1 2" key="1">
    <citation type="journal article" date="2021" name="Genome Biol.">
        <title>AFLAP: assembly-free linkage analysis pipeline using k-mers from genome sequencing data.</title>
        <authorList>
            <person name="Fletcher K."/>
            <person name="Zhang L."/>
            <person name="Gil J."/>
            <person name="Han R."/>
            <person name="Cavanaugh K."/>
            <person name="Michelmore R."/>
        </authorList>
    </citation>
    <scope>NUCLEOTIDE SEQUENCE [LARGE SCALE GENOMIC DNA]</scope>
    <source>
        <strain evidence="1 2">SF5</strain>
    </source>
</reference>
<name>A0A976IGN1_BRELC</name>
<keyword evidence="2" id="KW-1185">Reference proteome</keyword>
<dbReference type="AlphaFoldDB" id="A0A976IGN1"/>
<dbReference type="Proteomes" id="UP000294530">
    <property type="component" value="Unassembled WGS sequence"/>
</dbReference>
<comment type="caution">
    <text evidence="1">The sequence shown here is derived from an EMBL/GenBank/DDBJ whole genome shotgun (WGS) entry which is preliminary data.</text>
</comment>
<protein>
    <submittedName>
        <fullName evidence="1">Uncharacterized protein</fullName>
    </submittedName>
</protein>
<dbReference type="OrthoDB" id="273123at2759"/>
<evidence type="ECO:0000313" key="2">
    <source>
        <dbReference type="Proteomes" id="UP000294530"/>
    </source>
</evidence>
<dbReference type="GeneID" id="94348411"/>
<accession>A0A976IGN1</accession>